<accession>A0AA38CSW0</accession>
<dbReference type="InterPro" id="IPR016040">
    <property type="entry name" value="NAD(P)-bd_dom"/>
</dbReference>
<dbReference type="Proteomes" id="UP001157161">
    <property type="component" value="Unassembled WGS sequence"/>
</dbReference>
<gene>
    <name evidence="3" type="ORF">GCM10025875_19060</name>
</gene>
<reference evidence="3" key="2">
    <citation type="submission" date="2023-02" db="EMBL/GenBank/DDBJ databases">
        <authorList>
            <person name="Sun Q."/>
            <person name="Mori K."/>
        </authorList>
    </citation>
    <scope>NUCLEOTIDE SEQUENCE</scope>
    <source>
        <strain evidence="3">NBRC 112290</strain>
    </source>
</reference>
<dbReference type="Gene3D" id="3.40.50.720">
    <property type="entry name" value="NAD(P)-binding Rossmann-like Domain"/>
    <property type="match status" value="1"/>
</dbReference>
<dbReference type="InterPro" id="IPR051783">
    <property type="entry name" value="NAD(P)-dependent_oxidoreduct"/>
</dbReference>
<evidence type="ECO:0000313" key="4">
    <source>
        <dbReference type="Proteomes" id="UP001157161"/>
    </source>
</evidence>
<evidence type="ECO:0000259" key="2">
    <source>
        <dbReference type="Pfam" id="PF13460"/>
    </source>
</evidence>
<evidence type="ECO:0000313" key="3">
    <source>
        <dbReference type="EMBL" id="GMA31914.1"/>
    </source>
</evidence>
<dbReference type="SUPFAM" id="SSF51735">
    <property type="entry name" value="NAD(P)-binding Rossmann-fold domains"/>
    <property type="match status" value="1"/>
</dbReference>
<reference evidence="3" key="1">
    <citation type="journal article" date="2014" name="Int. J. Syst. Evol. Microbiol.">
        <title>Complete genome sequence of Corynebacterium casei LMG S-19264T (=DSM 44701T), isolated from a smear-ripened cheese.</title>
        <authorList>
            <consortium name="US DOE Joint Genome Institute (JGI-PGF)"/>
            <person name="Walter F."/>
            <person name="Albersmeier A."/>
            <person name="Kalinowski J."/>
            <person name="Ruckert C."/>
        </authorList>
    </citation>
    <scope>NUCLEOTIDE SEQUENCE</scope>
    <source>
        <strain evidence="3">NBRC 112290</strain>
    </source>
</reference>
<feature type="domain" description="NAD(P)-binding" evidence="2">
    <location>
        <begin position="11"/>
        <end position="119"/>
    </location>
</feature>
<dbReference type="GO" id="GO:0004029">
    <property type="term" value="F:aldehyde dehydrogenase (NAD+) activity"/>
    <property type="evidence" value="ECO:0007669"/>
    <property type="project" value="TreeGrafter"/>
</dbReference>
<dbReference type="RefSeq" id="WP_348525556.1">
    <property type="nucleotide sequence ID" value="NZ_BSUM01000001.1"/>
</dbReference>
<dbReference type="EMBL" id="BSUM01000001">
    <property type="protein sequence ID" value="GMA31914.1"/>
    <property type="molecule type" value="Genomic_DNA"/>
</dbReference>
<dbReference type="PANTHER" id="PTHR48079">
    <property type="entry name" value="PROTEIN YEEZ"/>
    <property type="match status" value="1"/>
</dbReference>
<dbReference type="Pfam" id="PF13460">
    <property type="entry name" value="NAD_binding_10"/>
    <property type="match status" value="1"/>
</dbReference>
<dbReference type="GO" id="GO:0005737">
    <property type="term" value="C:cytoplasm"/>
    <property type="evidence" value="ECO:0007669"/>
    <property type="project" value="TreeGrafter"/>
</dbReference>
<proteinExistence type="predicted"/>
<sequence length="162" mass="17459">MTNERVAAVTGVTGYVGGRLVPELLRAGFRVRGIARNPGRLRDRPWRGDIDVTEADLTDPTAIREALEGVDVAYYLVHSLSADDTFAARDRRTALTFAQAAREAGVSRIVYLGGMHPDAPPASSRSTSSPAARSATSCSPPACRRRRSRPPSSSARGRPRSR</sequence>
<dbReference type="PANTHER" id="PTHR48079:SF6">
    <property type="entry name" value="NAD(P)-BINDING DOMAIN-CONTAINING PROTEIN-RELATED"/>
    <property type="match status" value="1"/>
</dbReference>
<dbReference type="InterPro" id="IPR036291">
    <property type="entry name" value="NAD(P)-bd_dom_sf"/>
</dbReference>
<keyword evidence="4" id="KW-1185">Reference proteome</keyword>
<name>A0AA38CSW0_9MICO</name>
<organism evidence="3 4">
    <name type="scientific">Litorihabitans aurantiacus</name>
    <dbReference type="NCBI Taxonomy" id="1930061"/>
    <lineage>
        <taxon>Bacteria</taxon>
        <taxon>Bacillati</taxon>
        <taxon>Actinomycetota</taxon>
        <taxon>Actinomycetes</taxon>
        <taxon>Micrococcales</taxon>
        <taxon>Beutenbergiaceae</taxon>
        <taxon>Litorihabitans</taxon>
    </lineage>
</organism>
<feature type="compositionally biased region" description="Low complexity" evidence="1">
    <location>
        <begin position="121"/>
        <end position="142"/>
    </location>
</feature>
<evidence type="ECO:0000256" key="1">
    <source>
        <dbReference type="SAM" id="MobiDB-lite"/>
    </source>
</evidence>
<protein>
    <recommendedName>
        <fullName evidence="2">NAD(P)-binding domain-containing protein</fullName>
    </recommendedName>
</protein>
<dbReference type="AlphaFoldDB" id="A0AA38CSW0"/>
<comment type="caution">
    <text evidence="3">The sequence shown here is derived from an EMBL/GenBank/DDBJ whole genome shotgun (WGS) entry which is preliminary data.</text>
</comment>
<feature type="region of interest" description="Disordered" evidence="1">
    <location>
        <begin position="117"/>
        <end position="162"/>
    </location>
</feature>